<reference evidence="3" key="2">
    <citation type="submission" date="2023-08" db="EMBL/GenBank/DDBJ databases">
        <title>Identification and characterization of horizontal gene transfer across gut microbiota members of farm animals based on homology search.</title>
        <authorList>
            <person name="Schwarzerova J."/>
            <person name="Nykrynova M."/>
            <person name="Jureckova K."/>
            <person name="Cejkova D."/>
            <person name="Rychlik I."/>
        </authorList>
    </citation>
    <scope>NUCLEOTIDE SEQUENCE</scope>
    <source>
        <strain evidence="3">15_COKtk</strain>
    </source>
</reference>
<keyword evidence="2" id="KW-0812">Transmembrane</keyword>
<evidence type="ECO:0000313" key="4">
    <source>
        <dbReference type="Proteomes" id="UP001168505"/>
    </source>
</evidence>
<sequence length="332" mass="37266">MSRHDSHIDPFNAGEPELPWEAPDEVPADQLDTGPQSVDGYQSPVKQPDAYDAPDKSESSAKTRTRPAKRRPQKPWTNQSPRPEEPRSPRKKRGCGCGTVILIFLIIDLVFFGIGSIPMCTSGALSELMGDDAPVAWDSEFLSTDAADPDDPTDDEVAVEEQARALLETIAAPDSRARTLIMEDFAQMFQQTLGYTPYDFGIDPGSYADWALTDFSYTITDVYAFDDSGDEADGSVFFDATTRDARGFTDEFYMRVFDYLQEQGLTDSTVVMPNDQQRAEVQRLFNETLASHEQGRTETEVAMLEFTREGDTWQVTDESYTDTARYLFYLYS</sequence>
<evidence type="ECO:0000313" key="3">
    <source>
        <dbReference type="EMBL" id="MDN0068628.1"/>
    </source>
</evidence>
<comment type="caution">
    <text evidence="3">The sequence shown here is derived from an EMBL/GenBank/DDBJ whole genome shotgun (WGS) entry which is preliminary data.</text>
</comment>
<gene>
    <name evidence="3" type="ORF">QVN40_02780</name>
</gene>
<organism evidence="3 4">
    <name type="scientific">Collinsella ihumii</name>
    <dbReference type="NCBI Taxonomy" id="1720204"/>
    <lineage>
        <taxon>Bacteria</taxon>
        <taxon>Bacillati</taxon>
        <taxon>Actinomycetota</taxon>
        <taxon>Coriobacteriia</taxon>
        <taxon>Coriobacteriales</taxon>
        <taxon>Coriobacteriaceae</taxon>
        <taxon>Collinsella</taxon>
    </lineage>
</organism>
<reference evidence="3" key="1">
    <citation type="submission" date="2023-06" db="EMBL/GenBank/DDBJ databases">
        <authorList>
            <person name="Zeman M."/>
            <person name="Kubasova T."/>
            <person name="Jahodarova E."/>
            <person name="Nykrynova M."/>
            <person name="Rychlik I."/>
        </authorList>
    </citation>
    <scope>NUCLEOTIDE SEQUENCE</scope>
    <source>
        <strain evidence="3">15_COKtk</strain>
    </source>
</reference>
<dbReference type="RefSeq" id="WP_273355220.1">
    <property type="nucleotide sequence ID" value="NZ_JAUEIR010000002.1"/>
</dbReference>
<dbReference type="EMBL" id="JAUEIR010000002">
    <property type="protein sequence ID" value="MDN0068628.1"/>
    <property type="molecule type" value="Genomic_DNA"/>
</dbReference>
<proteinExistence type="predicted"/>
<dbReference type="AlphaFoldDB" id="A0AAW7JUP3"/>
<dbReference type="Proteomes" id="UP001168505">
    <property type="component" value="Unassembled WGS sequence"/>
</dbReference>
<protein>
    <submittedName>
        <fullName evidence="3">Uncharacterized protein</fullName>
    </submittedName>
</protein>
<keyword evidence="2" id="KW-0472">Membrane</keyword>
<feature type="region of interest" description="Disordered" evidence="1">
    <location>
        <begin position="1"/>
        <end position="93"/>
    </location>
</feature>
<feature type="compositionally biased region" description="Basic residues" evidence="1">
    <location>
        <begin position="63"/>
        <end position="73"/>
    </location>
</feature>
<accession>A0AAW7JUP3</accession>
<name>A0AAW7JUP3_9ACTN</name>
<evidence type="ECO:0000256" key="1">
    <source>
        <dbReference type="SAM" id="MobiDB-lite"/>
    </source>
</evidence>
<evidence type="ECO:0000256" key="2">
    <source>
        <dbReference type="SAM" id="Phobius"/>
    </source>
</evidence>
<keyword evidence="2" id="KW-1133">Transmembrane helix</keyword>
<feature type="transmembrane region" description="Helical" evidence="2">
    <location>
        <begin position="97"/>
        <end position="119"/>
    </location>
</feature>